<dbReference type="KEGG" id="cby:CLM_1668"/>
<evidence type="ECO:0000313" key="2">
    <source>
        <dbReference type="Proteomes" id="UP000001374"/>
    </source>
</evidence>
<dbReference type="RefSeq" id="WP_012703974.1">
    <property type="nucleotide sequence ID" value="NC_012563.1"/>
</dbReference>
<proteinExistence type="predicted"/>
<dbReference type="EMBL" id="CP001581">
    <property type="protein sequence ID" value="ACO83966.1"/>
    <property type="molecule type" value="Genomic_DNA"/>
</dbReference>
<dbReference type="HOGENOM" id="CLU_147924_0_0_9"/>
<reference evidence="1 2" key="1">
    <citation type="submission" date="2008-10" db="EMBL/GenBank/DDBJ databases">
        <title>Genome sequence of Clostridium botulinum A2 Kyoto.</title>
        <authorList>
            <person name="Shrivastava S."/>
            <person name="Brinkac L.M."/>
            <person name="Brown J.L."/>
            <person name="Bruce D."/>
            <person name="Detter C.C."/>
            <person name="Johnson E.A."/>
            <person name="Munk C.A."/>
            <person name="Smith L.A."/>
            <person name="Smith T.J."/>
            <person name="Sutton G."/>
            <person name="Brettin T.S."/>
        </authorList>
    </citation>
    <scope>NUCLEOTIDE SEQUENCE [LARGE SCALE GENOMIC DNA]</scope>
    <source>
        <strain evidence="2">Kyoto / Type A2</strain>
    </source>
</reference>
<name>C1FMC3_CLOBJ</name>
<gene>
    <name evidence="1" type="ordered locus">CLM_1668</name>
</gene>
<sequence length="139" mass="15890">MSKAKKIALEDFIKKATDKYNKRKRVVDIEVEGFGILTFTRPSDSDLLEFKNTLANSIKMSKDESIDKLDYRQMLNASKELIYNSCEFLHSNELMQDLECGEPFDIPIKVFGIDGTIQLAQKINEAFEDSNVETVIKNS</sequence>
<dbReference type="AlphaFoldDB" id="C1FMC3"/>
<dbReference type="eggNOG" id="ENOG5033FZA">
    <property type="taxonomic scope" value="Bacteria"/>
</dbReference>
<organism evidence="1 2">
    <name type="scientific">Clostridium botulinum (strain Kyoto / Type A2)</name>
    <dbReference type="NCBI Taxonomy" id="536232"/>
    <lineage>
        <taxon>Bacteria</taxon>
        <taxon>Bacillati</taxon>
        <taxon>Bacillota</taxon>
        <taxon>Clostridia</taxon>
        <taxon>Eubacteriales</taxon>
        <taxon>Clostridiaceae</taxon>
        <taxon>Clostridium</taxon>
    </lineage>
</organism>
<accession>C1FMC3</accession>
<protein>
    <submittedName>
        <fullName evidence="1">Uncharacterized protein</fullName>
    </submittedName>
</protein>
<dbReference type="Proteomes" id="UP000001374">
    <property type="component" value="Chromosome"/>
</dbReference>
<evidence type="ECO:0000313" key="1">
    <source>
        <dbReference type="EMBL" id="ACO83966.1"/>
    </source>
</evidence>